<dbReference type="EnsemblPlants" id="Kaladp0022s0099.2.v1.1">
    <property type="protein sequence ID" value="Kaladp0022s0099.2.v1.1"/>
    <property type="gene ID" value="Kaladp0022s0099.v1.1"/>
</dbReference>
<evidence type="ECO:0000313" key="2">
    <source>
        <dbReference type="EnsemblPlants" id="Kaladp0022s0099.2.v1.1"/>
    </source>
</evidence>
<dbReference type="Gramene" id="Kaladp0022s0099.2.v1.1">
    <property type="protein sequence ID" value="Kaladp0022s0099.2.v1.1"/>
    <property type="gene ID" value="Kaladp0022s0099.v1.1"/>
</dbReference>
<reference evidence="2" key="1">
    <citation type="submission" date="2021-01" db="UniProtKB">
        <authorList>
            <consortium name="EnsemblPlants"/>
        </authorList>
    </citation>
    <scope>IDENTIFICATION</scope>
</reference>
<name>A0A7N0T4Y2_KALFE</name>
<feature type="region of interest" description="Disordered" evidence="1">
    <location>
        <begin position="48"/>
        <end position="73"/>
    </location>
</feature>
<dbReference type="InterPro" id="IPR004926">
    <property type="entry name" value="LEA_3a"/>
</dbReference>
<protein>
    <submittedName>
        <fullName evidence="2">Uncharacterized protein</fullName>
    </submittedName>
</protein>
<dbReference type="EnsemblPlants" id="Kaladp0022s0099.1.v1.1">
    <property type="protein sequence ID" value="Kaladp0022s0099.1.v1.1"/>
    <property type="gene ID" value="Kaladp0022s0099.v1.1"/>
</dbReference>
<accession>A0A7N0T4Y2</accession>
<dbReference type="PANTHER" id="PTHR35109">
    <property type="entry name" value="GLUTAMATE RACEMASE"/>
    <property type="match status" value="1"/>
</dbReference>
<proteinExistence type="predicted"/>
<organism evidence="2 3">
    <name type="scientific">Kalanchoe fedtschenkoi</name>
    <name type="common">Lavender scallops</name>
    <name type="synonym">South American air plant</name>
    <dbReference type="NCBI Taxonomy" id="63787"/>
    <lineage>
        <taxon>Eukaryota</taxon>
        <taxon>Viridiplantae</taxon>
        <taxon>Streptophyta</taxon>
        <taxon>Embryophyta</taxon>
        <taxon>Tracheophyta</taxon>
        <taxon>Spermatophyta</taxon>
        <taxon>Magnoliopsida</taxon>
        <taxon>eudicotyledons</taxon>
        <taxon>Gunneridae</taxon>
        <taxon>Pentapetalae</taxon>
        <taxon>Saxifragales</taxon>
        <taxon>Crassulaceae</taxon>
        <taxon>Kalanchoe</taxon>
    </lineage>
</organism>
<dbReference type="AlphaFoldDB" id="A0A7N0T4Y2"/>
<sequence length="125" mass="13937">MTRFFSTSAKMSSIWRSKNPQVQQLREFSKLVINQQEVQKRGACLSTNNITPVSQRGGGDLKSSGGSSWVPHPRTGIYVPRGHESVMDGVPDDAAMFSGWQTCWFRHAEGADKAYPETAADHYFI</sequence>
<evidence type="ECO:0000256" key="1">
    <source>
        <dbReference type="SAM" id="MobiDB-lite"/>
    </source>
</evidence>
<dbReference type="Gramene" id="Kaladp0022s0099.1.v1.1">
    <property type="protein sequence ID" value="Kaladp0022s0099.1.v1.1"/>
    <property type="gene ID" value="Kaladp0022s0099.v1.1"/>
</dbReference>
<dbReference type="Proteomes" id="UP000594263">
    <property type="component" value="Unplaced"/>
</dbReference>
<dbReference type="Pfam" id="PF03242">
    <property type="entry name" value="LEA_3a"/>
    <property type="match status" value="1"/>
</dbReference>
<dbReference type="PANTHER" id="PTHR35109:SF1">
    <property type="entry name" value="GLUTAMATE RACEMASE"/>
    <property type="match status" value="1"/>
</dbReference>
<keyword evidence="3" id="KW-1185">Reference proteome</keyword>
<evidence type="ECO:0000313" key="3">
    <source>
        <dbReference type="Proteomes" id="UP000594263"/>
    </source>
</evidence>